<protein>
    <recommendedName>
        <fullName evidence="4">Lipoprotein</fullName>
    </recommendedName>
</protein>
<feature type="chain" id="PRO_5046739091" description="Lipoprotein" evidence="1">
    <location>
        <begin position="22"/>
        <end position="135"/>
    </location>
</feature>
<comment type="caution">
    <text evidence="2">The sequence shown here is derived from an EMBL/GenBank/DDBJ whole genome shotgun (WGS) entry which is preliminary data.</text>
</comment>
<organism evidence="2 3">
    <name type="scientific">Neoroseomonas terrae</name>
    <dbReference type="NCBI Taxonomy" id="424799"/>
    <lineage>
        <taxon>Bacteria</taxon>
        <taxon>Pseudomonadati</taxon>
        <taxon>Pseudomonadota</taxon>
        <taxon>Alphaproteobacteria</taxon>
        <taxon>Acetobacterales</taxon>
        <taxon>Acetobacteraceae</taxon>
        <taxon>Neoroseomonas</taxon>
    </lineage>
</organism>
<proteinExistence type="predicted"/>
<evidence type="ECO:0000256" key="1">
    <source>
        <dbReference type="SAM" id="SignalP"/>
    </source>
</evidence>
<keyword evidence="1" id="KW-0732">Signal</keyword>
<reference evidence="3" key="1">
    <citation type="journal article" date="2021" name="Syst. Appl. Microbiol.">
        <title>Roseomonas hellenica sp. nov., isolated from roots of wild-growing Alkanna tinctoria.</title>
        <authorList>
            <person name="Rat A."/>
            <person name="Naranjo H.D."/>
            <person name="Lebbe L."/>
            <person name="Cnockaert M."/>
            <person name="Krigas N."/>
            <person name="Grigoriadou K."/>
            <person name="Maloupa E."/>
            <person name="Willems A."/>
        </authorList>
    </citation>
    <scope>NUCLEOTIDE SEQUENCE [LARGE SCALE GENOMIC DNA]</scope>
    <source>
        <strain evidence="3">LMG 31159</strain>
    </source>
</reference>
<gene>
    <name evidence="2" type="ORF">GXW78_15870</name>
</gene>
<feature type="signal peptide" evidence="1">
    <location>
        <begin position="1"/>
        <end position="21"/>
    </location>
</feature>
<evidence type="ECO:0008006" key="4">
    <source>
        <dbReference type="Google" id="ProtNLM"/>
    </source>
</evidence>
<evidence type="ECO:0000313" key="2">
    <source>
        <dbReference type="EMBL" id="MBR0651150.1"/>
    </source>
</evidence>
<keyword evidence="3" id="KW-1185">Reference proteome</keyword>
<dbReference type="Proteomes" id="UP000698752">
    <property type="component" value="Unassembled WGS sequence"/>
</dbReference>
<sequence>MVRAVALAALATLAACGPRTAAGRAEAGPQFWRPSVTKESWLIGGYMDTRRVPAGLTTQPQHEVFITVNGRVAMQGGMPREHAVELSGAAEGSRLSALCTPRMVARATLQVNCLVLVGNERAATLTFTAGPAQPG</sequence>
<dbReference type="EMBL" id="JAAEDI010000016">
    <property type="protein sequence ID" value="MBR0651150.1"/>
    <property type="molecule type" value="Genomic_DNA"/>
</dbReference>
<accession>A0ABS5EJF2</accession>
<dbReference type="RefSeq" id="WP_211869818.1">
    <property type="nucleotide sequence ID" value="NZ_JAAEDI010000016.1"/>
</dbReference>
<name>A0ABS5EJF2_9PROT</name>
<evidence type="ECO:0000313" key="3">
    <source>
        <dbReference type="Proteomes" id="UP000698752"/>
    </source>
</evidence>
<dbReference type="PROSITE" id="PS51257">
    <property type="entry name" value="PROKAR_LIPOPROTEIN"/>
    <property type="match status" value="1"/>
</dbReference>